<feature type="domain" description="UspA" evidence="2">
    <location>
        <begin position="621"/>
        <end position="715"/>
    </location>
</feature>
<dbReference type="EnsemblFungi" id="EJT80551">
    <property type="protein sequence ID" value="EJT80551"/>
    <property type="gene ID" value="GGTG_00546"/>
</dbReference>
<dbReference type="PRINTS" id="PR01438">
    <property type="entry name" value="UNVRSLSTRESS"/>
</dbReference>
<dbReference type="Pfam" id="PF00582">
    <property type="entry name" value="Usp"/>
    <property type="match status" value="1"/>
</dbReference>
<feature type="compositionally biased region" description="Polar residues" evidence="1">
    <location>
        <begin position="122"/>
        <end position="132"/>
    </location>
</feature>
<dbReference type="STRING" id="644352.J3NH11"/>
<reference evidence="3" key="3">
    <citation type="submission" date="2010-09" db="EMBL/GenBank/DDBJ databases">
        <title>Annotation of Gaeumannomyces graminis var. tritici R3-111a-1.</title>
        <authorList>
            <consortium name="The Broad Institute Genome Sequencing Platform"/>
            <person name="Ma L.-J."/>
            <person name="Dead R."/>
            <person name="Young S.K."/>
            <person name="Zeng Q."/>
            <person name="Gargeya S."/>
            <person name="Fitzgerald M."/>
            <person name="Haas B."/>
            <person name="Abouelleil A."/>
            <person name="Alvarado L."/>
            <person name="Arachchi H.M."/>
            <person name="Berlin A."/>
            <person name="Brown A."/>
            <person name="Chapman S.B."/>
            <person name="Chen Z."/>
            <person name="Dunbar C."/>
            <person name="Freedman E."/>
            <person name="Gearin G."/>
            <person name="Gellesch M."/>
            <person name="Goldberg J."/>
            <person name="Griggs A."/>
            <person name="Gujja S."/>
            <person name="Heiman D."/>
            <person name="Howarth C."/>
            <person name="Larson L."/>
            <person name="Lui A."/>
            <person name="MacDonald P.J.P."/>
            <person name="Mehta T."/>
            <person name="Montmayeur A."/>
            <person name="Murphy C."/>
            <person name="Neiman D."/>
            <person name="Pearson M."/>
            <person name="Priest M."/>
            <person name="Roberts A."/>
            <person name="Saif S."/>
            <person name="Shea T."/>
            <person name="Shenoy N."/>
            <person name="Sisk P."/>
            <person name="Stolte C."/>
            <person name="Sykes S."/>
            <person name="Yandava C."/>
            <person name="Wortman J."/>
            <person name="Nusbaum C."/>
            <person name="Birren B."/>
        </authorList>
    </citation>
    <scope>NUCLEOTIDE SEQUENCE</scope>
    <source>
        <strain evidence="3">R3-111a-1</strain>
    </source>
</reference>
<evidence type="ECO:0000313" key="3">
    <source>
        <dbReference type="EMBL" id="EJT80551.1"/>
    </source>
</evidence>
<feature type="region of interest" description="Disordered" evidence="1">
    <location>
        <begin position="603"/>
        <end position="632"/>
    </location>
</feature>
<dbReference type="SUPFAM" id="SSF52402">
    <property type="entry name" value="Adenine nucleotide alpha hydrolases-like"/>
    <property type="match status" value="1"/>
</dbReference>
<organism evidence="3">
    <name type="scientific">Gaeumannomyces tritici (strain R3-111a-1)</name>
    <name type="common">Wheat and barley take-all root rot fungus</name>
    <name type="synonym">Gaeumannomyces graminis var. tritici</name>
    <dbReference type="NCBI Taxonomy" id="644352"/>
    <lineage>
        <taxon>Eukaryota</taxon>
        <taxon>Fungi</taxon>
        <taxon>Dikarya</taxon>
        <taxon>Ascomycota</taxon>
        <taxon>Pezizomycotina</taxon>
        <taxon>Sordariomycetes</taxon>
        <taxon>Sordariomycetidae</taxon>
        <taxon>Magnaporthales</taxon>
        <taxon>Magnaporthaceae</taxon>
        <taxon>Gaeumannomyces</taxon>
    </lineage>
</organism>
<dbReference type="Proteomes" id="UP000006039">
    <property type="component" value="Unassembled WGS sequence"/>
</dbReference>
<dbReference type="InterPro" id="IPR006016">
    <property type="entry name" value="UspA"/>
</dbReference>
<gene>
    <name evidence="4" type="primary">20341004</name>
    <name evidence="3" type="ORF">GGTG_00546</name>
</gene>
<accession>J3NH11</accession>
<dbReference type="GeneID" id="20341004"/>
<evidence type="ECO:0000313" key="4">
    <source>
        <dbReference type="EnsemblFungi" id="EJT80551"/>
    </source>
</evidence>
<name>J3NH11_GAET3</name>
<feature type="region of interest" description="Disordered" evidence="1">
    <location>
        <begin position="301"/>
        <end position="384"/>
    </location>
</feature>
<dbReference type="InterPro" id="IPR006015">
    <property type="entry name" value="Universal_stress_UspA"/>
</dbReference>
<dbReference type="PANTHER" id="PTHR46100:SF4">
    <property type="entry name" value="USPA DOMAIN-CONTAINING PROTEIN"/>
    <property type="match status" value="1"/>
</dbReference>
<reference evidence="4" key="5">
    <citation type="submission" date="2018-04" db="UniProtKB">
        <authorList>
            <consortium name="EnsemblFungi"/>
        </authorList>
    </citation>
    <scope>IDENTIFICATION</scope>
    <source>
        <strain evidence="4">R3-111a-1</strain>
    </source>
</reference>
<feature type="region of interest" description="Disordered" evidence="1">
    <location>
        <begin position="22"/>
        <end position="275"/>
    </location>
</feature>
<feature type="compositionally biased region" description="Basic and acidic residues" evidence="1">
    <location>
        <begin position="621"/>
        <end position="632"/>
    </location>
</feature>
<evidence type="ECO:0000256" key="1">
    <source>
        <dbReference type="SAM" id="MobiDB-lite"/>
    </source>
</evidence>
<dbReference type="VEuPathDB" id="FungiDB:GGTG_00546"/>
<dbReference type="InterPro" id="IPR014729">
    <property type="entry name" value="Rossmann-like_a/b/a_fold"/>
</dbReference>
<dbReference type="Gene3D" id="3.40.50.620">
    <property type="entry name" value="HUPs"/>
    <property type="match status" value="2"/>
</dbReference>
<feature type="compositionally biased region" description="Acidic residues" evidence="1">
    <location>
        <begin position="330"/>
        <end position="346"/>
    </location>
</feature>
<reference evidence="4" key="4">
    <citation type="journal article" date="2015" name="G3 (Bethesda)">
        <title>Genome sequences of three phytopathogenic species of the Magnaporthaceae family of fungi.</title>
        <authorList>
            <person name="Okagaki L.H."/>
            <person name="Nunes C.C."/>
            <person name="Sailsbery J."/>
            <person name="Clay B."/>
            <person name="Brown D."/>
            <person name="John T."/>
            <person name="Oh Y."/>
            <person name="Young N."/>
            <person name="Fitzgerald M."/>
            <person name="Haas B.J."/>
            <person name="Zeng Q."/>
            <person name="Young S."/>
            <person name="Adiconis X."/>
            <person name="Fan L."/>
            <person name="Levin J.Z."/>
            <person name="Mitchell T.K."/>
            <person name="Okubara P.A."/>
            <person name="Farman M.L."/>
            <person name="Kohn L.M."/>
            <person name="Birren B."/>
            <person name="Ma L.-J."/>
            <person name="Dean R.A."/>
        </authorList>
    </citation>
    <scope>NUCLEOTIDE SEQUENCE</scope>
    <source>
        <strain evidence="4">R3-111a-1</strain>
    </source>
</reference>
<feature type="compositionally biased region" description="Polar residues" evidence="1">
    <location>
        <begin position="434"/>
        <end position="448"/>
    </location>
</feature>
<protein>
    <recommendedName>
        <fullName evidence="2">UspA domain-containing protein</fullName>
    </recommendedName>
</protein>
<reference evidence="3" key="2">
    <citation type="submission" date="2010-07" db="EMBL/GenBank/DDBJ databases">
        <authorList>
            <consortium name="The Broad Institute Genome Sequencing Platform"/>
            <consortium name="Broad Institute Genome Sequencing Center for Infectious Disease"/>
            <person name="Ma L.-J."/>
            <person name="Dead R."/>
            <person name="Young S."/>
            <person name="Zeng Q."/>
            <person name="Koehrsen M."/>
            <person name="Alvarado L."/>
            <person name="Berlin A."/>
            <person name="Chapman S.B."/>
            <person name="Chen Z."/>
            <person name="Freedman E."/>
            <person name="Gellesch M."/>
            <person name="Goldberg J."/>
            <person name="Griggs A."/>
            <person name="Gujja S."/>
            <person name="Heilman E.R."/>
            <person name="Heiman D."/>
            <person name="Hepburn T."/>
            <person name="Howarth C."/>
            <person name="Jen D."/>
            <person name="Larson L."/>
            <person name="Mehta T."/>
            <person name="Neiman D."/>
            <person name="Pearson M."/>
            <person name="Roberts A."/>
            <person name="Saif S."/>
            <person name="Shea T."/>
            <person name="Shenoy N."/>
            <person name="Sisk P."/>
            <person name="Stolte C."/>
            <person name="Sykes S."/>
            <person name="Walk T."/>
            <person name="White J."/>
            <person name="Yandava C."/>
            <person name="Haas B."/>
            <person name="Nusbaum C."/>
            <person name="Birren B."/>
        </authorList>
    </citation>
    <scope>NUCLEOTIDE SEQUENCE</scope>
    <source>
        <strain evidence="3">R3-111a-1</strain>
    </source>
</reference>
<dbReference type="OrthoDB" id="992776at2759"/>
<dbReference type="RefSeq" id="XP_009216560.1">
    <property type="nucleotide sequence ID" value="XM_009218296.1"/>
</dbReference>
<proteinExistence type="predicted"/>
<feature type="compositionally biased region" description="Polar residues" evidence="1">
    <location>
        <begin position="38"/>
        <end position="49"/>
    </location>
</feature>
<sequence length="749" mass="79949">MAQPMSMEAMLDEERREVLALLEGSSAAARHRGPASVSGRSPSPYSTGPRSPVRSMLHYDEPSPSGSSHAAGVRNSPRPSPRPRPAQIVPVRSMLDFDAPPVAPRPVRSMLDPDSPPLTAKPSASAQTSPLSSPRAHSISVPSLQHPRSFSDAASKPAEFGPRSSALGSADPTAGYQFSGIITNHAGQALPKRVTQGGKRSVMSEVMRGGDVGNLSIPGDRGRPYPTIGPSAHPPKPSKSSKSKSPHSRLGMRSQSPGILLSGRHLSPAGRSLVDDTQNLDMHNAYRRLSDANLARSGGSLAVLSQRKRSDDATGSGRLAKDYVSPDGEILPEESSDEDQGNTSDEEGGRGRKARRNFDGSDNSSIKSPGLEPPKQKASQSLLAAAEEERIQVAASRPAHQYRSLLDEPEITVTNPAGGRGKQIKPGIHPVTSFDFNSSGSGTRTPMDSDTEADFSDIKRAQKLSLTMTPVIDSPESHRAIRIIYRGDYAKVAQDAENEHRRLKKYLVASDLSEESTHAMEWTIGTVLRDGDTLLALYCVDEEIGIGGGDNSQVPDDPKAMKEQASAIHAVANFKPSMVLGGVGGGSSLLPLRGSPLVRSFDIGGSGSGTGEASGSPAPSTKDKSKAEEERERAIVDITERVTRLLRKTRLQVRVIVEVLHCKNPKHLITEVIDLVSPTLVILGSRGRSALKGVILGSFSNYLVTKSSVPVMVARKRLRKQSKYKRTVVPQVNNIANPTARSLASAKID</sequence>
<dbReference type="eggNOG" id="ENOG502QRPI">
    <property type="taxonomic scope" value="Eukaryota"/>
</dbReference>
<dbReference type="AlphaFoldDB" id="J3NH11"/>
<feature type="region of interest" description="Disordered" evidence="1">
    <location>
        <begin position="411"/>
        <end position="452"/>
    </location>
</feature>
<dbReference type="CDD" id="cd23659">
    <property type="entry name" value="USP_At3g01520-like"/>
    <property type="match status" value="1"/>
</dbReference>
<dbReference type="PANTHER" id="PTHR46100">
    <property type="entry name" value="IMP2'P"/>
    <property type="match status" value="1"/>
</dbReference>
<reference evidence="5" key="1">
    <citation type="submission" date="2010-07" db="EMBL/GenBank/DDBJ databases">
        <title>The genome sequence of Gaeumannomyces graminis var. tritici strain R3-111a-1.</title>
        <authorList>
            <consortium name="The Broad Institute Genome Sequencing Platform"/>
            <person name="Ma L.-J."/>
            <person name="Dead R."/>
            <person name="Young S."/>
            <person name="Zeng Q."/>
            <person name="Koehrsen M."/>
            <person name="Alvarado L."/>
            <person name="Berlin A."/>
            <person name="Chapman S.B."/>
            <person name="Chen Z."/>
            <person name="Freedman E."/>
            <person name="Gellesch M."/>
            <person name="Goldberg J."/>
            <person name="Griggs A."/>
            <person name="Gujja S."/>
            <person name="Heilman E.R."/>
            <person name="Heiman D."/>
            <person name="Hepburn T."/>
            <person name="Howarth C."/>
            <person name="Jen D."/>
            <person name="Larson L."/>
            <person name="Mehta T."/>
            <person name="Neiman D."/>
            <person name="Pearson M."/>
            <person name="Roberts A."/>
            <person name="Saif S."/>
            <person name="Shea T."/>
            <person name="Shenoy N."/>
            <person name="Sisk P."/>
            <person name="Stolte C."/>
            <person name="Sykes S."/>
            <person name="Walk T."/>
            <person name="White J."/>
            <person name="Yandava C."/>
            <person name="Haas B."/>
            <person name="Nusbaum C."/>
            <person name="Birren B."/>
        </authorList>
    </citation>
    <scope>NUCLEOTIDE SEQUENCE [LARGE SCALE GENOMIC DNA]</scope>
    <source>
        <strain evidence="5">R3-111a-1</strain>
    </source>
</reference>
<evidence type="ECO:0000259" key="2">
    <source>
        <dbReference type="Pfam" id="PF00582"/>
    </source>
</evidence>
<dbReference type="EMBL" id="GL385395">
    <property type="protein sequence ID" value="EJT80551.1"/>
    <property type="molecule type" value="Genomic_DNA"/>
</dbReference>
<keyword evidence="5" id="KW-1185">Reference proteome</keyword>
<dbReference type="HOGENOM" id="CLU_015980_0_0_1"/>
<evidence type="ECO:0000313" key="5">
    <source>
        <dbReference type="Proteomes" id="UP000006039"/>
    </source>
</evidence>